<dbReference type="PANTHER" id="PTHR12526:SF625">
    <property type="entry name" value="PHOSPHATIDYLINOSITOL GLYCAN-CLASS A"/>
    <property type="match status" value="1"/>
</dbReference>
<evidence type="ECO:0000313" key="2">
    <source>
        <dbReference type="EMBL" id="KJJ84873.1"/>
    </source>
</evidence>
<dbReference type="Proteomes" id="UP000033428">
    <property type="component" value="Unassembled WGS sequence"/>
</dbReference>
<dbReference type="Pfam" id="PF13439">
    <property type="entry name" value="Glyco_transf_4"/>
    <property type="match status" value="1"/>
</dbReference>
<dbReference type="InterPro" id="IPR028098">
    <property type="entry name" value="Glyco_trans_4-like_N"/>
</dbReference>
<keyword evidence="3" id="KW-1185">Reference proteome</keyword>
<dbReference type="Pfam" id="PF13692">
    <property type="entry name" value="Glyco_trans_1_4"/>
    <property type="match status" value="1"/>
</dbReference>
<sequence length="361" mass="41183">MKICFVVEDIYPALTDGRVKGNMNGRAIHLKHLGEALLKLGHDVSYITKDYGQNTRENINNFCVYKMYSEKEGLPGLKFFMVKVPKLLKAFSSVDAELYIFMCPSPFVGIIAWFCAKKNKKFIYYGGSDMDFNGNGWKINARDYFLFKYGLKKANMVLCQNKYQAETLLKFYNIKGNILHNPMPKAMYSYNPKSYAIWVANYRALKRPEIFIELARRVKIKFMMVGGRTSACAIKEFENIKMNALNAGIDVKGALDFKKTDELIAGSSLLVNTSEFEGISNTFLQAWRRGIPVVSFVDPDGMIEKEHLGKTVKNIDELVIAVKEISKGIEKEKSLNIKKFFDTTFSSDAICEKFSNYLKQI</sequence>
<keyword evidence="2" id="KW-0808">Transferase</keyword>
<reference evidence="2 3" key="1">
    <citation type="submission" date="2015-02" db="EMBL/GenBank/DDBJ databases">
        <title>Single-cell genomics of uncultivated deep-branching MTB reveals a conserved set of magnetosome genes.</title>
        <authorList>
            <person name="Kolinko S."/>
            <person name="Richter M."/>
            <person name="Glockner F.O."/>
            <person name="Brachmann A."/>
            <person name="Schuler D."/>
        </authorList>
    </citation>
    <scope>NUCLEOTIDE SEQUENCE [LARGE SCALE GENOMIC DNA]</scope>
    <source>
        <strain evidence="2">SKK-01</strain>
    </source>
</reference>
<protein>
    <submittedName>
        <fullName evidence="2">Glycosyl transferase family 1</fullName>
    </submittedName>
</protein>
<name>A0A0F0CNG8_9BACT</name>
<dbReference type="AlphaFoldDB" id="A0A0F0CNG8"/>
<feature type="domain" description="Glycosyltransferase subfamily 4-like N-terminal" evidence="1">
    <location>
        <begin position="24"/>
        <end position="176"/>
    </location>
</feature>
<accession>A0A0F0CNG8</accession>
<gene>
    <name evidence="2" type="ORF">OMAG_001266</name>
</gene>
<dbReference type="Gene3D" id="3.40.50.2000">
    <property type="entry name" value="Glycogen Phosphorylase B"/>
    <property type="match status" value="2"/>
</dbReference>
<organism evidence="2 3">
    <name type="scientific">Candidatus Omnitrophus magneticus</name>
    <dbReference type="NCBI Taxonomy" id="1609969"/>
    <lineage>
        <taxon>Bacteria</taxon>
        <taxon>Pseudomonadati</taxon>
        <taxon>Candidatus Omnitrophota</taxon>
        <taxon>Candidatus Omnitrophus</taxon>
    </lineage>
</organism>
<dbReference type="EMBL" id="JYNY01000246">
    <property type="protein sequence ID" value="KJJ84873.1"/>
    <property type="molecule type" value="Genomic_DNA"/>
</dbReference>
<comment type="caution">
    <text evidence="2">The sequence shown here is derived from an EMBL/GenBank/DDBJ whole genome shotgun (WGS) entry which is preliminary data.</text>
</comment>
<evidence type="ECO:0000313" key="3">
    <source>
        <dbReference type="Proteomes" id="UP000033428"/>
    </source>
</evidence>
<dbReference type="GO" id="GO:0016757">
    <property type="term" value="F:glycosyltransferase activity"/>
    <property type="evidence" value="ECO:0007669"/>
    <property type="project" value="UniProtKB-ARBA"/>
</dbReference>
<dbReference type="PANTHER" id="PTHR12526">
    <property type="entry name" value="GLYCOSYLTRANSFERASE"/>
    <property type="match status" value="1"/>
</dbReference>
<dbReference type="SUPFAM" id="SSF53756">
    <property type="entry name" value="UDP-Glycosyltransferase/glycogen phosphorylase"/>
    <property type="match status" value="1"/>
</dbReference>
<proteinExistence type="predicted"/>
<evidence type="ECO:0000259" key="1">
    <source>
        <dbReference type="Pfam" id="PF13439"/>
    </source>
</evidence>
<dbReference type="CDD" id="cd03801">
    <property type="entry name" value="GT4_PimA-like"/>
    <property type="match status" value="1"/>
</dbReference>